<dbReference type="PANTHER" id="PTHR12157">
    <property type="entry name" value="REGULATING SYNAPTIC MEMBRANE EXOCYTOSIS PROTEIN"/>
    <property type="match status" value="1"/>
</dbReference>
<protein>
    <recommendedName>
        <fullName evidence="9">FYVE-type domain-containing protein</fullName>
    </recommendedName>
</protein>
<feature type="compositionally biased region" description="Polar residues" evidence="3">
    <location>
        <begin position="2483"/>
        <end position="2493"/>
    </location>
</feature>
<dbReference type="InterPro" id="IPR039032">
    <property type="entry name" value="Rim-like"/>
</dbReference>
<dbReference type="SMART" id="SM00239">
    <property type="entry name" value="C2"/>
    <property type="match status" value="1"/>
</dbReference>
<dbReference type="PROSITE" id="PS50916">
    <property type="entry name" value="RABBD"/>
    <property type="match status" value="1"/>
</dbReference>
<dbReference type="InterPro" id="IPR010911">
    <property type="entry name" value="Rab_BD"/>
</dbReference>
<feature type="compositionally biased region" description="Basic and acidic residues" evidence="3">
    <location>
        <begin position="1338"/>
        <end position="1347"/>
    </location>
</feature>
<feature type="domain" description="RabBD" evidence="6">
    <location>
        <begin position="69"/>
        <end position="203"/>
    </location>
</feature>
<dbReference type="Gene3D" id="3.30.40.10">
    <property type="entry name" value="Zinc/RING finger domain, C3HC4 (zinc finger)"/>
    <property type="match status" value="1"/>
</dbReference>
<dbReference type="SUPFAM" id="SSF57903">
    <property type="entry name" value="FYVE/PHD zinc finger"/>
    <property type="match status" value="1"/>
</dbReference>
<feature type="region of interest" description="Disordered" evidence="3">
    <location>
        <begin position="2443"/>
        <end position="2559"/>
    </location>
</feature>
<proteinExistence type="predicted"/>
<dbReference type="Gene3D" id="2.30.42.10">
    <property type="match status" value="1"/>
</dbReference>
<evidence type="ECO:0000256" key="1">
    <source>
        <dbReference type="ARBA" id="ARBA00023018"/>
    </source>
</evidence>
<dbReference type="Pfam" id="PF00168">
    <property type="entry name" value="C2"/>
    <property type="match status" value="1"/>
</dbReference>
<feature type="region of interest" description="Disordered" evidence="3">
    <location>
        <begin position="1515"/>
        <end position="1565"/>
    </location>
</feature>
<dbReference type="SMART" id="SM00228">
    <property type="entry name" value="PDZ"/>
    <property type="match status" value="1"/>
</dbReference>
<feature type="compositionally biased region" description="Polar residues" evidence="3">
    <location>
        <begin position="2446"/>
        <end position="2463"/>
    </location>
</feature>
<dbReference type="GO" id="GO:0050806">
    <property type="term" value="P:positive regulation of synaptic transmission"/>
    <property type="evidence" value="ECO:0007669"/>
    <property type="project" value="TreeGrafter"/>
</dbReference>
<evidence type="ECO:0000259" key="4">
    <source>
        <dbReference type="PROSITE" id="PS50004"/>
    </source>
</evidence>
<dbReference type="Pfam" id="PF02318">
    <property type="entry name" value="FYVE_2"/>
    <property type="match status" value="1"/>
</dbReference>
<feature type="compositionally biased region" description="Basic and acidic residues" evidence="3">
    <location>
        <begin position="304"/>
        <end position="316"/>
    </location>
</feature>
<dbReference type="InterPro" id="IPR013083">
    <property type="entry name" value="Znf_RING/FYVE/PHD"/>
</dbReference>
<dbReference type="Pfam" id="PF00595">
    <property type="entry name" value="PDZ"/>
    <property type="match status" value="1"/>
</dbReference>
<feature type="compositionally biased region" description="Acidic residues" evidence="3">
    <location>
        <begin position="374"/>
        <end position="383"/>
    </location>
</feature>
<dbReference type="CDD" id="cd15751">
    <property type="entry name" value="FYVE_BSN_PCLO"/>
    <property type="match status" value="1"/>
</dbReference>
<dbReference type="PROSITE" id="PS50004">
    <property type="entry name" value="C2"/>
    <property type="match status" value="1"/>
</dbReference>
<gene>
    <name evidence="7" type="ORF">CRM22_006833</name>
</gene>
<keyword evidence="1" id="KW-0770">Synapse</keyword>
<feature type="region of interest" description="Disordered" evidence="3">
    <location>
        <begin position="1709"/>
        <end position="1757"/>
    </location>
</feature>
<feature type="compositionally biased region" description="Basic and acidic residues" evidence="3">
    <location>
        <begin position="48"/>
        <end position="57"/>
    </location>
</feature>
<feature type="region of interest" description="Disordered" evidence="3">
    <location>
        <begin position="374"/>
        <end position="398"/>
    </location>
</feature>
<feature type="compositionally biased region" description="Basic and acidic residues" evidence="3">
    <location>
        <begin position="2387"/>
        <end position="2398"/>
    </location>
</feature>
<feature type="compositionally biased region" description="Basic and acidic residues" evidence="3">
    <location>
        <begin position="2720"/>
        <end position="2744"/>
    </location>
</feature>
<evidence type="ECO:0008006" key="9">
    <source>
        <dbReference type="Google" id="ProtNLM"/>
    </source>
</evidence>
<dbReference type="GO" id="GO:0048791">
    <property type="term" value="P:calcium ion-regulated exocytosis of neurotransmitter"/>
    <property type="evidence" value="ECO:0007669"/>
    <property type="project" value="TreeGrafter"/>
</dbReference>
<dbReference type="GO" id="GO:0048788">
    <property type="term" value="C:cytoskeleton of presynaptic active zone"/>
    <property type="evidence" value="ECO:0007669"/>
    <property type="project" value="TreeGrafter"/>
</dbReference>
<feature type="region of interest" description="Disordered" evidence="3">
    <location>
        <begin position="1324"/>
        <end position="1347"/>
    </location>
</feature>
<dbReference type="GO" id="GO:0042391">
    <property type="term" value="P:regulation of membrane potential"/>
    <property type="evidence" value="ECO:0007669"/>
    <property type="project" value="TreeGrafter"/>
</dbReference>
<reference evidence="7 8" key="1">
    <citation type="journal article" date="2019" name="BMC Genomics">
        <title>New insights from Opisthorchis felineus genome: update on genomics of the epidemiologically important liver flukes.</title>
        <authorList>
            <person name="Ershov N.I."/>
            <person name="Mordvinov V.A."/>
            <person name="Prokhortchouk E.B."/>
            <person name="Pakharukova M.Y."/>
            <person name="Gunbin K.V."/>
            <person name="Ustyantsev K."/>
            <person name="Genaev M.A."/>
            <person name="Blinov A.G."/>
            <person name="Mazur A."/>
            <person name="Boulygina E."/>
            <person name="Tsygankova S."/>
            <person name="Khrameeva E."/>
            <person name="Chekanov N."/>
            <person name="Fan G."/>
            <person name="Xiao A."/>
            <person name="Zhang H."/>
            <person name="Xu X."/>
            <person name="Yang H."/>
            <person name="Solovyev V."/>
            <person name="Lee S.M."/>
            <person name="Liu X."/>
            <person name="Afonnikov D.A."/>
            <person name="Skryabin K.G."/>
        </authorList>
    </citation>
    <scope>NUCLEOTIDE SEQUENCE [LARGE SCALE GENOMIC DNA]</scope>
    <source>
        <strain evidence="7">AK-0245</strain>
        <tissue evidence="7">Whole organism</tissue>
    </source>
</reference>
<comment type="subcellular location">
    <subcellularLocation>
        <location evidence="2">Synapse</location>
    </subcellularLocation>
</comment>
<feature type="compositionally biased region" description="Polar residues" evidence="3">
    <location>
        <begin position="1"/>
        <end position="22"/>
    </location>
</feature>
<dbReference type="PROSITE" id="PS50106">
    <property type="entry name" value="PDZ"/>
    <property type="match status" value="1"/>
</dbReference>
<feature type="domain" description="C2" evidence="4">
    <location>
        <begin position="2563"/>
        <end position="2687"/>
    </location>
</feature>
<organism evidence="7 8">
    <name type="scientific">Opisthorchis felineus</name>
    <dbReference type="NCBI Taxonomy" id="147828"/>
    <lineage>
        <taxon>Eukaryota</taxon>
        <taxon>Metazoa</taxon>
        <taxon>Spiralia</taxon>
        <taxon>Lophotrochozoa</taxon>
        <taxon>Platyhelminthes</taxon>
        <taxon>Trematoda</taxon>
        <taxon>Digenea</taxon>
        <taxon>Opisthorchiida</taxon>
        <taxon>Opisthorchiata</taxon>
        <taxon>Opisthorchiidae</taxon>
        <taxon>Opisthorchis</taxon>
    </lineage>
</organism>
<feature type="region of interest" description="Disordered" evidence="3">
    <location>
        <begin position="2698"/>
        <end position="2744"/>
    </location>
</feature>
<dbReference type="PANTHER" id="PTHR12157:SF21">
    <property type="entry name" value="RAB3 INTERACTING MOLECULE, ISOFORM F"/>
    <property type="match status" value="1"/>
</dbReference>
<dbReference type="EMBL" id="SJOL01007113">
    <property type="protein sequence ID" value="TGZ63633.1"/>
    <property type="molecule type" value="Genomic_DNA"/>
</dbReference>
<feature type="domain" description="PDZ" evidence="5">
    <location>
        <begin position="2284"/>
        <end position="2377"/>
    </location>
</feature>
<dbReference type="GO" id="GO:2000300">
    <property type="term" value="P:regulation of synaptic vesicle exocytosis"/>
    <property type="evidence" value="ECO:0007669"/>
    <property type="project" value="TreeGrafter"/>
</dbReference>
<dbReference type="STRING" id="147828.A0A4S2LJ54"/>
<dbReference type="Proteomes" id="UP000308267">
    <property type="component" value="Unassembled WGS sequence"/>
</dbReference>
<feature type="region of interest" description="Disordered" evidence="3">
    <location>
        <begin position="537"/>
        <end position="579"/>
    </location>
</feature>
<dbReference type="GO" id="GO:0006886">
    <property type="term" value="P:intracellular protein transport"/>
    <property type="evidence" value="ECO:0007669"/>
    <property type="project" value="InterPro"/>
</dbReference>
<comment type="caution">
    <text evidence="7">The sequence shown here is derived from an EMBL/GenBank/DDBJ whole genome shotgun (WGS) entry which is preliminary data.</text>
</comment>
<feature type="region of interest" description="Disordered" evidence="3">
    <location>
        <begin position="1"/>
        <end position="57"/>
    </location>
</feature>
<dbReference type="GO" id="GO:0048167">
    <property type="term" value="P:regulation of synaptic plasticity"/>
    <property type="evidence" value="ECO:0007669"/>
    <property type="project" value="TreeGrafter"/>
</dbReference>
<dbReference type="InterPro" id="IPR041282">
    <property type="entry name" value="FYVE_2"/>
</dbReference>
<evidence type="ECO:0000259" key="6">
    <source>
        <dbReference type="PROSITE" id="PS50916"/>
    </source>
</evidence>
<dbReference type="GO" id="GO:0042734">
    <property type="term" value="C:presynaptic membrane"/>
    <property type="evidence" value="ECO:0007669"/>
    <property type="project" value="TreeGrafter"/>
</dbReference>
<accession>A0A4S2LJ54</accession>
<dbReference type="InterPro" id="IPR011011">
    <property type="entry name" value="Znf_FYVE_PHD"/>
</dbReference>
<feature type="compositionally biased region" description="Polar residues" evidence="3">
    <location>
        <begin position="2529"/>
        <end position="2538"/>
    </location>
</feature>
<dbReference type="CDD" id="cd06714">
    <property type="entry name" value="PDZ_RIM-like"/>
    <property type="match status" value="1"/>
</dbReference>
<dbReference type="OrthoDB" id="270970at2759"/>
<dbReference type="InterPro" id="IPR036034">
    <property type="entry name" value="PDZ_sf"/>
</dbReference>
<dbReference type="CDD" id="cd04031">
    <property type="entry name" value="C2A_RIM1alpha"/>
    <property type="match status" value="1"/>
</dbReference>
<dbReference type="Gene3D" id="2.60.40.150">
    <property type="entry name" value="C2 domain"/>
    <property type="match status" value="1"/>
</dbReference>
<dbReference type="GO" id="GO:0031267">
    <property type="term" value="F:small GTPase binding"/>
    <property type="evidence" value="ECO:0007669"/>
    <property type="project" value="InterPro"/>
</dbReference>
<feature type="region of interest" description="Disordered" evidence="3">
    <location>
        <begin position="2378"/>
        <end position="2398"/>
    </location>
</feature>
<feature type="region of interest" description="Disordered" evidence="3">
    <location>
        <begin position="289"/>
        <end position="347"/>
    </location>
</feature>
<feature type="compositionally biased region" description="Basic and acidic residues" evidence="3">
    <location>
        <begin position="252"/>
        <end position="263"/>
    </location>
</feature>
<name>A0A4S2LJ54_OPIFE</name>
<evidence type="ECO:0000313" key="8">
    <source>
        <dbReference type="Proteomes" id="UP000308267"/>
    </source>
</evidence>
<evidence type="ECO:0000259" key="5">
    <source>
        <dbReference type="PROSITE" id="PS50106"/>
    </source>
</evidence>
<dbReference type="InterPro" id="IPR035892">
    <property type="entry name" value="C2_domain_sf"/>
</dbReference>
<keyword evidence="8" id="KW-1185">Reference proteome</keyword>
<evidence type="ECO:0000313" key="7">
    <source>
        <dbReference type="EMBL" id="TGZ63633.1"/>
    </source>
</evidence>
<evidence type="ECO:0000256" key="2">
    <source>
        <dbReference type="ARBA" id="ARBA00034103"/>
    </source>
</evidence>
<sequence length="2744" mass="307554">MGNELSQSGEPGNPSETASIPLTNYRKPLDDINRSISYSRDATIPDDDQSRSCPDNRRNQAITAEAEKQANEMCLTVEEKDHINQVLSRVRRLEEQEESRILKIRGELQRTEQEIRRRVSISNQDVTKTTITCILCGRSESHTNLRRIADAHWAICADCGNHACHNCGSFLGKTTDKDPVWLCNFCQKKRKLEISSGAWLTNLTTTSKQSKTLKKYLAHKRPLARTSSFTQYEDWIDRVGDDTPSDTSSQDEQPKVVPKDTRRFSDTHFLSQVYRGRRYLMEHVSPECTRQGKHLEPCSPNHSQRSEETVSKKDSGHASSADDIQSNEMDQEMDNASPPQEVRITPPDPEVINVKSETASAPKQADIGVKVLDESQEPEDQPEEQIPSYDLSDEPNTAQRFGDAFDVESLSETVIHPDTSEVKTLFLHPRPSCSEPKLASTSTLTDKTIGMMWPPGSVWLNVDENSAKNWSIYDSFNESFNEIDYPEFEDSTMNQQQVPLSKEKAYEELWFGIQHGAQAFKSYPPSQTLDLCSIPTDDLDQESLNRGAKESTPSPIKTSGTAHTGPFRPTRPVKKAEKQQTTEKMVFDLSKEAQCDRLALCNKLDSDDHLDVFSEDSVTQNFLPRSPSPTDPEVVAETELARAICSTSDGDPCTNETYIVAGVQSGTEERGLRDSDETRNNTDFQFLQSHLGELGDSQNRSDRQVDESDNEWAGVEFEAFPNPDFQYMVGSSTGVDLSSFGRMSPSQPGDANQYVMQQSITTSPEVAYPGLDTYERWISDISQFSYPVEAVSGQTALTGVPGIVGLRRCPHFENISGLTEAMVDDKESEVLSTQGETEAQELLANSKEDTEEFAGNEERPTRVWFRDAHLQVDNPPTTEKPNLSMTLRQEDELWAALFNPSESLVESAKEVSAQLDLLSFGEEEDFRQNHLSRSIDLLPTSPEETPVIHLTGTSSSDLLQDTACFSSTFRASASEDHISEIPVTLKTDVPCQKYQTPSGTVSESLHSWLCDQAYINSSIFSGNAEFEQQKFGGQLRPTSSPPNQQLELFSYEPYLEHLEVGNETAQPTDHSANSDIHSIASGSQGETGDYREALNFARIDDQRVLAQTGNRSISGSGIDRPKGARETHVMQQHAITPNGLARWEGRKLPHLPSSYVGGVGPDDQTDLWEEQKSEEFGQDAKPVSSTSTTVADVDQSIGSFVFSIGLGQTGDEYRANSRGNKNEQLLLDSESKPGYFRREVFPHSPKNSVGSDIVCNHLQQSCEELHPTKTPVLVEEVDLKDTNTSSALTLPQLQVAPSEDTDTYTTSKSVSICNNCTETSEPTYTFAPDVTSQSPQRSSEERDLVSVKSRKQDSTHKYFTLTEWIPSNSSGSSVTLALPLDHGLQIARNTLVSQGAYSSEDIDNFLTFLESPVDAFPKRPELLQSGLFPYTSCCAPWRPCPLAELFPYPPSGTDRDLVITTEPENIQSIPEATQYITKRTFKNTYEKVVIYERSQADLSPRVNFLERIQEETVLTSEEDSVVQQKTPERKVMSSSSSSRGSYPAKRRRPRSHSYTQDVLRFGEDPKSLQRPGILHRYTNNPRLVGQEYLNRRSFHDVRVGYGNTATLRDDLDMDRLAAVGHSLRKYAMGSRKVAGSLDYDLDGFEDEYQYQPAQALQSRTLHRPLKHGQNQRLISRYFAGRDPVRFPKLFSDLDELNINKKWRMRDYPITPRPTDGTNVNFSDETDLTERRSYRSLPPSEPVSRRAKRPNGYSSFRRFTTPTMDLTQTGLLKRPSSLMSGRFRGPEGSSTALQLSKSTEHLYPGGIFRFGSGDTSMQTLRARLAAAHSESHLDTSLDDSQLTTDEYNYENHYGSLDRQTTTDTLTAQQLRRQVERQHRQLLESLLKEPQWSPPLPTFDLTPTAILSSQPAGPQGTMSISEACQTIHHGSLISSTMAPPIFSTATVRTSTDGALGWATDTSHATAAVPVNQALTIGTMNLAASPPATQAFQSCHQNALMDNNPLFQKLGELPSQQDEVIQGQTDASPNLLQLLKNSDLLQAITNNPELASQLSSLGLNFSLPDANQVTLAAMAGAMAATAIANAGLIDGNEFSGQPPTWSDQIQSSEDPLLGPPGQDEQFRPDLMRNADFRSGIPLYAISNEEDIRLERLLKQLNTALSLEPEHNGFQQQTPIQANRSRPDEFQLPHNSMDSQVEAQNVYARSNQRVSQQQDGGLQFTIGPSQTIDKWLMPGMEREEQYQLVNGTVAEERLITPMDWPKFTSTQKQKPTPNRIDTKRTYDFPTKRLLLMRDSKDRYQRENGIGMRIVGGHIRSDGRLGAFVEEIDPRGPVDQLHGEIREGDEILEWNSIPLVDKTFEEVQAIINQVTEETEFLVRARKDEPQTTTRQPWERSFPEDDARNENKHIMQRVDALCHHHAAQQALMGMQQRPTCPHMQTHFQALPPSEQCVHSHTASITAQQSRGQYSSSTGSESAHSSERKSSGRQPVSITVTEVTSRPESELYKQNSFESQRTSTHERTMSPTVDGRGQEELQSPISSRSPTERKKGRLGSLTNRDDKAEDIPEEFGEIELILTFDDFDQSLTVHVSRARDLPPMDLNGLADPFVKVRLHPDPTEDPDFNRQTKYMPNTLTPEWQQTVVFMNCFKRTLKRRVLEVTVWDFDRLKTNDFMGQALINLGDKQLLDGRPHWYPLHKMEPVILPSAKKTPPSARTAPVETAKLSRTQRETIDRRSMGIKEHPKDYSTSHR</sequence>
<dbReference type="InterPro" id="IPR001478">
    <property type="entry name" value="PDZ"/>
</dbReference>
<dbReference type="InterPro" id="IPR000008">
    <property type="entry name" value="C2_dom"/>
</dbReference>
<feature type="region of interest" description="Disordered" evidence="3">
    <location>
        <begin position="240"/>
        <end position="263"/>
    </location>
</feature>
<dbReference type="SUPFAM" id="SSF50156">
    <property type="entry name" value="PDZ domain-like"/>
    <property type="match status" value="1"/>
</dbReference>
<feature type="compositionally biased region" description="Polar residues" evidence="3">
    <location>
        <begin position="2501"/>
        <end position="2511"/>
    </location>
</feature>
<dbReference type="SUPFAM" id="SSF49562">
    <property type="entry name" value="C2 domain (Calcium/lipid-binding domain, CaLB)"/>
    <property type="match status" value="1"/>
</dbReference>
<dbReference type="GO" id="GO:0044325">
    <property type="term" value="F:transmembrane transporter binding"/>
    <property type="evidence" value="ECO:0007669"/>
    <property type="project" value="TreeGrafter"/>
</dbReference>
<feature type="compositionally biased region" description="Polar residues" evidence="3">
    <location>
        <begin position="551"/>
        <end position="562"/>
    </location>
</feature>
<evidence type="ECO:0000256" key="3">
    <source>
        <dbReference type="SAM" id="MobiDB-lite"/>
    </source>
</evidence>